<organism evidence="1 2">
    <name type="scientific">Geoalkalibacter subterraneus</name>
    <dbReference type="NCBI Taxonomy" id="483547"/>
    <lineage>
        <taxon>Bacteria</taxon>
        <taxon>Pseudomonadati</taxon>
        <taxon>Thermodesulfobacteriota</taxon>
        <taxon>Desulfuromonadia</taxon>
        <taxon>Desulfuromonadales</taxon>
        <taxon>Geoalkalibacteraceae</taxon>
        <taxon>Geoalkalibacter</taxon>
    </lineage>
</organism>
<dbReference type="KEGG" id="gsb:GSUB_07640"/>
<dbReference type="EMBL" id="CP010311">
    <property type="protein sequence ID" value="AJF07958.1"/>
    <property type="molecule type" value="Genomic_DNA"/>
</dbReference>
<accession>A0A0B5FKN4</accession>
<proteinExistence type="predicted"/>
<dbReference type="AlphaFoldDB" id="A0A0B5FKN4"/>
<dbReference type="RefSeq" id="WP_040202257.1">
    <property type="nucleotide sequence ID" value="NZ_CP010311.1"/>
</dbReference>
<evidence type="ECO:0000313" key="1">
    <source>
        <dbReference type="EMBL" id="AJF07958.1"/>
    </source>
</evidence>
<reference evidence="1 2" key="1">
    <citation type="journal article" date="2015" name="Genome Announc.">
        <title>Genomes of Geoalkalibacter ferrihydriticus Z-0531T and Geoalkalibacter subterraneus Red1T, Two Haloalkaliphilic Metal-Reducing Deltaproteobacteria.</title>
        <authorList>
            <person name="Badalamenti J.P."/>
            <person name="Krajmalnik-Brown R."/>
            <person name="Torres C.I."/>
            <person name="Bond D.R."/>
        </authorList>
    </citation>
    <scope>NUCLEOTIDE SEQUENCE [LARGE SCALE GENOMIC DNA]</scope>
    <source>
        <strain evidence="1 2">Red1</strain>
    </source>
</reference>
<evidence type="ECO:0008006" key="3">
    <source>
        <dbReference type="Google" id="ProtNLM"/>
    </source>
</evidence>
<gene>
    <name evidence="1" type="ORF">GSUB_07640</name>
</gene>
<dbReference type="InterPro" id="IPR003772">
    <property type="entry name" value="YceD"/>
</dbReference>
<dbReference type="STRING" id="483547.GSUB_07640"/>
<sequence>MRLQAEKLKDEELALDVAEKAEEFPALHELQEQGQCRFTRDISGRLRAFRAGDYVEVQGTVATSVIFACSRCLEDVEILLEVEVDLTFVPHSEDEDREEEEEVELEAEDLGLISYHDDEIDLHHALQEQVVMALPLRPLCKEECKGLCPRCGANRNVEDCDCAAPIMNSKFAALKDFKVDR</sequence>
<name>A0A0B5FKN4_9BACT</name>
<dbReference type="Proteomes" id="UP000035036">
    <property type="component" value="Chromosome"/>
</dbReference>
<dbReference type="OrthoDB" id="9790372at2"/>
<evidence type="ECO:0000313" key="2">
    <source>
        <dbReference type="Proteomes" id="UP000035036"/>
    </source>
</evidence>
<dbReference type="Pfam" id="PF02620">
    <property type="entry name" value="YceD"/>
    <property type="match status" value="1"/>
</dbReference>
<keyword evidence="2" id="KW-1185">Reference proteome</keyword>
<dbReference type="PANTHER" id="PTHR34374">
    <property type="entry name" value="LARGE RIBOSOMAL RNA SUBUNIT ACCUMULATION PROTEIN YCED HOMOLOG 1, CHLOROPLASTIC"/>
    <property type="match status" value="1"/>
</dbReference>
<dbReference type="PANTHER" id="PTHR34374:SF1">
    <property type="entry name" value="LARGE RIBOSOMAL RNA SUBUNIT ACCUMULATION PROTEIN YCED HOMOLOG 1, CHLOROPLASTIC"/>
    <property type="match status" value="1"/>
</dbReference>
<protein>
    <recommendedName>
        <fullName evidence="3">DUF177 domain-containing protein</fullName>
    </recommendedName>
</protein>
<dbReference type="HOGENOM" id="CLU_100236_1_0_7"/>